<reference evidence="1" key="5">
    <citation type="journal article" date="2021" name="G3 (Bethesda)">
        <title>Aegilops tauschii genome assembly Aet v5.0 features greater sequence contiguity and improved annotation.</title>
        <authorList>
            <person name="Wang L."/>
            <person name="Zhu T."/>
            <person name="Rodriguez J.C."/>
            <person name="Deal K.R."/>
            <person name="Dubcovsky J."/>
            <person name="McGuire P.E."/>
            <person name="Lux T."/>
            <person name="Spannagl M."/>
            <person name="Mayer K.F.X."/>
            <person name="Baldrich P."/>
            <person name="Meyers B.C."/>
            <person name="Huo N."/>
            <person name="Gu Y.Q."/>
            <person name="Zhou H."/>
            <person name="Devos K.M."/>
            <person name="Bennetzen J.L."/>
            <person name="Unver T."/>
            <person name="Budak H."/>
            <person name="Gulick P.J."/>
            <person name="Galiba G."/>
            <person name="Kalapos B."/>
            <person name="Nelson D.R."/>
            <person name="Li P."/>
            <person name="You F.M."/>
            <person name="Luo M.C."/>
            <person name="Dvorak J."/>
        </authorList>
    </citation>
    <scope>NUCLEOTIDE SEQUENCE [LARGE SCALE GENOMIC DNA]</scope>
    <source>
        <strain evidence="1">cv. AL8/78</strain>
    </source>
</reference>
<name>A0A453PTZ5_AEGTS</name>
<proteinExistence type="predicted"/>
<sequence>MLLCRSALRSFKRRVAYANITYDHIVGWSTSSIRRQHELPKLELEANNEKYPHVIHVDTANSEGSQQEDSVDTSLTDSLEGNIIAIYVLWCFKLGCVLLIKLG</sequence>
<dbReference type="PANTHER" id="PTHR12482:SF15">
    <property type="entry name" value="OS02G0787100 PROTEIN"/>
    <property type="match status" value="1"/>
</dbReference>
<dbReference type="AlphaFoldDB" id="A0A453PTZ5"/>
<evidence type="ECO:0000313" key="2">
    <source>
        <dbReference type="Proteomes" id="UP000015105"/>
    </source>
</evidence>
<accession>A0A453PTZ5</accession>
<reference evidence="1" key="3">
    <citation type="journal article" date="2017" name="Nature">
        <title>Genome sequence of the progenitor of the wheat D genome Aegilops tauschii.</title>
        <authorList>
            <person name="Luo M.C."/>
            <person name="Gu Y.Q."/>
            <person name="Puiu D."/>
            <person name="Wang H."/>
            <person name="Twardziok S.O."/>
            <person name="Deal K.R."/>
            <person name="Huo N."/>
            <person name="Zhu T."/>
            <person name="Wang L."/>
            <person name="Wang Y."/>
            <person name="McGuire P.E."/>
            <person name="Liu S."/>
            <person name="Long H."/>
            <person name="Ramasamy R.K."/>
            <person name="Rodriguez J.C."/>
            <person name="Van S.L."/>
            <person name="Yuan L."/>
            <person name="Wang Z."/>
            <person name="Xia Z."/>
            <person name="Xiao L."/>
            <person name="Anderson O.D."/>
            <person name="Ouyang S."/>
            <person name="Liang Y."/>
            <person name="Zimin A.V."/>
            <person name="Pertea G."/>
            <person name="Qi P."/>
            <person name="Bennetzen J.L."/>
            <person name="Dai X."/>
            <person name="Dawson M.W."/>
            <person name="Muller H.G."/>
            <person name="Kugler K."/>
            <person name="Rivarola-Duarte L."/>
            <person name="Spannagl M."/>
            <person name="Mayer K.F.X."/>
            <person name="Lu F.H."/>
            <person name="Bevan M.W."/>
            <person name="Leroy P."/>
            <person name="Li P."/>
            <person name="You F.M."/>
            <person name="Sun Q."/>
            <person name="Liu Z."/>
            <person name="Lyons E."/>
            <person name="Wicker T."/>
            <person name="Salzberg S.L."/>
            <person name="Devos K.M."/>
            <person name="Dvorak J."/>
        </authorList>
    </citation>
    <scope>NUCLEOTIDE SEQUENCE [LARGE SCALE GENOMIC DNA]</scope>
    <source>
        <strain evidence="1">cv. AL8/78</strain>
    </source>
</reference>
<dbReference type="InterPro" id="IPR044294">
    <property type="entry name" value="Lipase-like"/>
</dbReference>
<organism evidence="1 2">
    <name type="scientific">Aegilops tauschii subsp. strangulata</name>
    <name type="common">Goatgrass</name>
    <dbReference type="NCBI Taxonomy" id="200361"/>
    <lineage>
        <taxon>Eukaryota</taxon>
        <taxon>Viridiplantae</taxon>
        <taxon>Streptophyta</taxon>
        <taxon>Embryophyta</taxon>
        <taxon>Tracheophyta</taxon>
        <taxon>Spermatophyta</taxon>
        <taxon>Magnoliopsida</taxon>
        <taxon>Liliopsida</taxon>
        <taxon>Poales</taxon>
        <taxon>Poaceae</taxon>
        <taxon>BOP clade</taxon>
        <taxon>Pooideae</taxon>
        <taxon>Triticodae</taxon>
        <taxon>Triticeae</taxon>
        <taxon>Triticinae</taxon>
        <taxon>Aegilops</taxon>
    </lineage>
</organism>
<dbReference type="Gramene" id="AET6Gv20859500.3">
    <property type="protein sequence ID" value="AET6Gv20859500.3"/>
    <property type="gene ID" value="AET6Gv20859500"/>
</dbReference>
<evidence type="ECO:0008006" key="3">
    <source>
        <dbReference type="Google" id="ProtNLM"/>
    </source>
</evidence>
<keyword evidence="2" id="KW-1185">Reference proteome</keyword>
<reference evidence="2" key="2">
    <citation type="journal article" date="2017" name="Nat. Plants">
        <title>The Aegilops tauschii genome reveals multiple impacts of transposons.</title>
        <authorList>
            <person name="Zhao G."/>
            <person name="Zou C."/>
            <person name="Li K."/>
            <person name="Wang K."/>
            <person name="Li T."/>
            <person name="Gao L."/>
            <person name="Zhang X."/>
            <person name="Wang H."/>
            <person name="Yang Z."/>
            <person name="Liu X."/>
            <person name="Jiang W."/>
            <person name="Mao L."/>
            <person name="Kong X."/>
            <person name="Jiao Y."/>
            <person name="Jia J."/>
        </authorList>
    </citation>
    <scope>NUCLEOTIDE SEQUENCE [LARGE SCALE GENOMIC DNA]</scope>
    <source>
        <strain evidence="2">cv. AL8/78</strain>
    </source>
</reference>
<reference evidence="2" key="1">
    <citation type="journal article" date="2014" name="Science">
        <title>Ancient hybridizations among the ancestral genomes of bread wheat.</title>
        <authorList>
            <consortium name="International Wheat Genome Sequencing Consortium,"/>
            <person name="Marcussen T."/>
            <person name="Sandve S.R."/>
            <person name="Heier L."/>
            <person name="Spannagl M."/>
            <person name="Pfeifer M."/>
            <person name="Jakobsen K.S."/>
            <person name="Wulff B.B."/>
            <person name="Steuernagel B."/>
            <person name="Mayer K.F."/>
            <person name="Olsen O.A."/>
        </authorList>
    </citation>
    <scope>NUCLEOTIDE SEQUENCE [LARGE SCALE GENOMIC DNA]</scope>
    <source>
        <strain evidence="2">cv. AL8/78</strain>
    </source>
</reference>
<evidence type="ECO:0000313" key="1">
    <source>
        <dbReference type="EnsemblPlants" id="AET6Gv20859500.3"/>
    </source>
</evidence>
<reference evidence="1" key="4">
    <citation type="submission" date="2019-03" db="UniProtKB">
        <authorList>
            <consortium name="EnsemblPlants"/>
        </authorList>
    </citation>
    <scope>IDENTIFICATION</scope>
</reference>
<dbReference type="PANTHER" id="PTHR12482">
    <property type="entry name" value="LIPASE ROG1-RELATED-RELATED"/>
    <property type="match status" value="1"/>
</dbReference>
<protein>
    <recommendedName>
        <fullName evidence="3">DUF676 domain-containing protein</fullName>
    </recommendedName>
</protein>
<dbReference type="Proteomes" id="UP000015105">
    <property type="component" value="Chromosome 6D"/>
</dbReference>
<dbReference type="EnsemblPlants" id="AET6Gv20859500.3">
    <property type="protein sequence ID" value="AET6Gv20859500.3"/>
    <property type="gene ID" value="AET6Gv20859500"/>
</dbReference>